<organism evidence="3">
    <name type="scientific">plant metagenome</name>
    <dbReference type="NCBI Taxonomy" id="1297885"/>
    <lineage>
        <taxon>unclassified sequences</taxon>
        <taxon>metagenomes</taxon>
        <taxon>organismal metagenomes</taxon>
    </lineage>
</organism>
<name>A0A484RMA8_9ZZZZ</name>
<gene>
    <name evidence="2" type="ORF">BER1_2595</name>
    <name evidence="3" type="ORF">BER2_2557</name>
</gene>
<dbReference type="SUPFAM" id="SSF53795">
    <property type="entry name" value="PEP carboxykinase-like"/>
    <property type="match status" value="1"/>
</dbReference>
<evidence type="ECO:0000313" key="2">
    <source>
        <dbReference type="EMBL" id="VFR49760.1"/>
    </source>
</evidence>
<evidence type="ECO:0000313" key="3">
    <source>
        <dbReference type="EMBL" id="VFR50349.1"/>
    </source>
</evidence>
<feature type="domain" description="NadR/Ttd14 AAA" evidence="1">
    <location>
        <begin position="2"/>
        <end position="33"/>
    </location>
</feature>
<protein>
    <recommendedName>
        <fullName evidence="1">NadR/Ttd14 AAA domain-containing protein</fullName>
    </recommendedName>
</protein>
<dbReference type="EMBL" id="CAADIE010000035">
    <property type="protein sequence ID" value="VFR49760.1"/>
    <property type="molecule type" value="Genomic_DNA"/>
</dbReference>
<proteinExistence type="predicted"/>
<reference evidence="3" key="1">
    <citation type="submission" date="2019-03" db="EMBL/GenBank/DDBJ databases">
        <authorList>
            <person name="Danneels B."/>
        </authorList>
    </citation>
    <scope>NUCLEOTIDE SEQUENCE</scope>
</reference>
<dbReference type="InterPro" id="IPR038727">
    <property type="entry name" value="NadR/Ttd14_AAA_dom"/>
</dbReference>
<dbReference type="Pfam" id="PF13521">
    <property type="entry name" value="AAA_28"/>
    <property type="match status" value="1"/>
</dbReference>
<dbReference type="AlphaFoldDB" id="A0A484RMA8"/>
<accession>A0A484RMA8</accession>
<dbReference type="EMBL" id="CAADIH010000034">
    <property type="protein sequence ID" value="VFR50349.1"/>
    <property type="molecule type" value="Genomic_DNA"/>
</dbReference>
<sequence length="67" mass="7023">MITGCSGGGKSTLLAELARRGHAVVDAAVQDYARLCRVYPALGYAASDVPRDSVQARADFILSALRA</sequence>
<evidence type="ECO:0000259" key="1">
    <source>
        <dbReference type="Pfam" id="PF13521"/>
    </source>
</evidence>